<dbReference type="EMBL" id="JBGMEK010000035">
    <property type="protein sequence ID" value="MFA0812193.1"/>
    <property type="molecule type" value="Genomic_DNA"/>
</dbReference>
<proteinExistence type="predicted"/>
<evidence type="ECO:0000259" key="1">
    <source>
        <dbReference type="Pfam" id="PF21703"/>
    </source>
</evidence>
<dbReference type="RefSeq" id="WP_371839828.1">
    <property type="nucleotide sequence ID" value="NZ_JBGMEK010000035.1"/>
</dbReference>
<keyword evidence="3" id="KW-1185">Reference proteome</keyword>
<dbReference type="Pfam" id="PF21703">
    <property type="entry name" value="Gp10A-like"/>
    <property type="match status" value="1"/>
</dbReference>
<accession>A0ABV4P363</accession>
<evidence type="ECO:0000313" key="3">
    <source>
        <dbReference type="Proteomes" id="UP001569428"/>
    </source>
</evidence>
<organism evidence="2 3">
    <name type="scientific">Microbulbifer epialgicus</name>
    <dbReference type="NCBI Taxonomy" id="393907"/>
    <lineage>
        <taxon>Bacteria</taxon>
        <taxon>Pseudomonadati</taxon>
        <taxon>Pseudomonadota</taxon>
        <taxon>Gammaproteobacteria</taxon>
        <taxon>Cellvibrionales</taxon>
        <taxon>Microbulbiferaceae</taxon>
        <taxon>Microbulbifer</taxon>
    </lineage>
</organism>
<reference evidence="2 3" key="1">
    <citation type="submission" date="2024-08" db="EMBL/GenBank/DDBJ databases">
        <authorList>
            <person name="Ishaq N."/>
        </authorList>
    </citation>
    <scope>NUCLEOTIDE SEQUENCE [LARGE SCALE GENOMIC DNA]</scope>
    <source>
        <strain evidence="2 3">DSM 18651</strain>
    </source>
</reference>
<comment type="caution">
    <text evidence="2">The sequence shown here is derived from an EMBL/GenBank/DDBJ whole genome shotgun (WGS) entry which is preliminary data.</text>
</comment>
<protein>
    <recommendedName>
        <fullName evidence="1">Capsid Gp10A/Gp10B-like domain-containing protein</fullName>
    </recommendedName>
</protein>
<evidence type="ECO:0000313" key="2">
    <source>
        <dbReference type="EMBL" id="MFA0812193.1"/>
    </source>
</evidence>
<gene>
    <name evidence="2" type="ORF">ACCI49_14865</name>
</gene>
<dbReference type="Proteomes" id="UP001569428">
    <property type="component" value="Unassembled WGS sequence"/>
</dbReference>
<sequence length="343" mass="36726">MAFPTDQNVSNPLQVNNAGDARALGLKLFSGEVLSAWHANNIALKLTRKRTIKSGKSAQFPLFGRGNASYHTPGKLIEASKIPTVERTVTIDDVAISPVFIADIDEKILHFDTRSEYSMECGSQLGELVDRNVFRMVTQAGLITDQAAMTAAGLTAITGQEYTQPIQMSGASDHLDGTKIYAAIVKAVTEFRKKNIKEKPVVVLPPDQYAALLTVPSVANAVWLNRDVGGTGSIAEGYVPKVGGAPIYESNHIPSTDESSGISDPEPLADVTVGSGNEAKYRGDYSNVVGLVFSRSAVATTELWGINTKVVEEPLRLGHTILATQALGHDILRPECSIPLLKA</sequence>
<dbReference type="InterPro" id="IPR049301">
    <property type="entry name" value="Capsid_Gp10A/Gp10B-like_dom"/>
</dbReference>
<feature type="domain" description="Capsid Gp10A/Gp10B-like" evidence="1">
    <location>
        <begin position="59"/>
        <end position="338"/>
    </location>
</feature>
<name>A0ABV4P363_9GAMM</name>